<dbReference type="EMBL" id="CAKJTJ010000006">
    <property type="protein sequence ID" value="CAG9620754.1"/>
    <property type="molecule type" value="Genomic_DNA"/>
</dbReference>
<proteinExistence type="predicted"/>
<reference evidence="2 3" key="1">
    <citation type="submission" date="2021-10" db="EMBL/GenBank/DDBJ databases">
        <authorList>
            <person name="Criscuolo A."/>
        </authorList>
    </citation>
    <scope>NUCLEOTIDE SEQUENCE [LARGE SCALE GENOMIC DNA]</scope>
    <source>
        <strain evidence="3">CIP 111883</strain>
    </source>
</reference>
<accession>A0ABM8YLC0</accession>
<sequence>MNDLDVTDWKGISAMNKLLLFIKTDWKSKKLLLESYFYLAWARWLKRVPFSNVAPSLGERMKETSFDSAMTDRKVLATVSQSIHIMSKYTFWESQCLVKAIAAMKMLEKRKVESTLYLGTAKDDNGKLIAHAWLRSGPYFVTGSEGMERFTVVGKFAKTIGGNRG</sequence>
<evidence type="ECO:0000259" key="1">
    <source>
        <dbReference type="Pfam" id="PF13471"/>
    </source>
</evidence>
<name>A0ABM8YLC0_9BACI</name>
<dbReference type="InterPro" id="IPR032708">
    <property type="entry name" value="McjB_C"/>
</dbReference>
<comment type="caution">
    <text evidence="2">The sequence shown here is derived from an EMBL/GenBank/DDBJ whole genome shotgun (WGS) entry which is preliminary data.</text>
</comment>
<dbReference type="Proteomes" id="UP000789833">
    <property type="component" value="Unassembled WGS sequence"/>
</dbReference>
<evidence type="ECO:0000313" key="3">
    <source>
        <dbReference type="Proteomes" id="UP000789833"/>
    </source>
</evidence>
<dbReference type="InterPro" id="IPR053521">
    <property type="entry name" value="McjB-like"/>
</dbReference>
<evidence type="ECO:0000313" key="2">
    <source>
        <dbReference type="EMBL" id="CAG9620754.1"/>
    </source>
</evidence>
<gene>
    <name evidence="2" type="ORF">BACCIP111883_01524</name>
</gene>
<keyword evidence="3" id="KW-1185">Reference proteome</keyword>
<dbReference type="NCBIfam" id="NF033537">
    <property type="entry name" value="lasso_biosyn_B2"/>
    <property type="match status" value="1"/>
</dbReference>
<dbReference type="Pfam" id="PF13471">
    <property type="entry name" value="Transglut_core3"/>
    <property type="match status" value="1"/>
</dbReference>
<organism evidence="2 3">
    <name type="scientific">Sutcliffiella rhizosphaerae</name>
    <dbReference type="NCBI Taxonomy" id="2880967"/>
    <lineage>
        <taxon>Bacteria</taxon>
        <taxon>Bacillati</taxon>
        <taxon>Bacillota</taxon>
        <taxon>Bacilli</taxon>
        <taxon>Bacillales</taxon>
        <taxon>Bacillaceae</taxon>
        <taxon>Sutcliffiella</taxon>
    </lineage>
</organism>
<protein>
    <recommendedName>
        <fullName evidence="1">Microcin J25-processing protein McjB C-terminal domain-containing protein</fullName>
    </recommendedName>
</protein>
<feature type="domain" description="Microcin J25-processing protein McjB C-terminal" evidence="1">
    <location>
        <begin position="44"/>
        <end position="153"/>
    </location>
</feature>